<evidence type="ECO:0000256" key="3">
    <source>
        <dbReference type="ARBA" id="ARBA00023163"/>
    </source>
</evidence>
<name>A0ABT1AA71_9PSEU</name>
<keyword evidence="3" id="KW-0804">Transcription</keyword>
<dbReference type="PROSITE" id="PS50977">
    <property type="entry name" value="HTH_TETR_2"/>
    <property type="match status" value="1"/>
</dbReference>
<evidence type="ECO:0000313" key="7">
    <source>
        <dbReference type="Proteomes" id="UP001165283"/>
    </source>
</evidence>
<dbReference type="InterPro" id="IPR050109">
    <property type="entry name" value="HTH-type_TetR-like_transc_reg"/>
</dbReference>
<proteinExistence type="predicted"/>
<dbReference type="InterPro" id="IPR001647">
    <property type="entry name" value="HTH_TetR"/>
</dbReference>
<gene>
    <name evidence="6" type="ORF">KDL28_33265</name>
</gene>
<dbReference type="EMBL" id="JAGSOV010000073">
    <property type="protein sequence ID" value="MCO1659942.1"/>
    <property type="molecule type" value="Genomic_DNA"/>
</dbReference>
<keyword evidence="1" id="KW-0805">Transcription regulation</keyword>
<reference evidence="6" key="1">
    <citation type="submission" date="2021-04" db="EMBL/GenBank/DDBJ databases">
        <title>Pseudonocardia sp. nov., isolated from sandy soil of mangrove forest.</title>
        <authorList>
            <person name="Zan Z."/>
            <person name="Huang R."/>
            <person name="Liu W."/>
        </authorList>
    </citation>
    <scope>NUCLEOTIDE SEQUENCE</scope>
    <source>
        <strain evidence="6">S2-4</strain>
    </source>
</reference>
<accession>A0ABT1AA71</accession>
<evidence type="ECO:0000313" key="6">
    <source>
        <dbReference type="EMBL" id="MCO1659942.1"/>
    </source>
</evidence>
<dbReference type="Pfam" id="PF13305">
    <property type="entry name" value="TetR_C_33"/>
    <property type="match status" value="1"/>
</dbReference>
<protein>
    <submittedName>
        <fullName evidence="6">TetR/AcrR family transcriptional regulator</fullName>
    </submittedName>
</protein>
<dbReference type="SUPFAM" id="SSF46689">
    <property type="entry name" value="Homeodomain-like"/>
    <property type="match status" value="1"/>
</dbReference>
<organism evidence="6 7">
    <name type="scientific">Pseudonocardia humida</name>
    <dbReference type="NCBI Taxonomy" id="2800819"/>
    <lineage>
        <taxon>Bacteria</taxon>
        <taxon>Bacillati</taxon>
        <taxon>Actinomycetota</taxon>
        <taxon>Actinomycetes</taxon>
        <taxon>Pseudonocardiales</taxon>
        <taxon>Pseudonocardiaceae</taxon>
        <taxon>Pseudonocardia</taxon>
    </lineage>
</organism>
<evidence type="ECO:0000259" key="5">
    <source>
        <dbReference type="PROSITE" id="PS50977"/>
    </source>
</evidence>
<comment type="caution">
    <text evidence="6">The sequence shown here is derived from an EMBL/GenBank/DDBJ whole genome shotgun (WGS) entry which is preliminary data.</text>
</comment>
<dbReference type="RefSeq" id="WP_252445083.1">
    <property type="nucleotide sequence ID" value="NZ_JAGSOV010000073.1"/>
</dbReference>
<feature type="domain" description="HTH tetR-type" evidence="5">
    <location>
        <begin position="8"/>
        <end position="68"/>
    </location>
</feature>
<dbReference type="InterPro" id="IPR025996">
    <property type="entry name" value="MT1864/Rv1816-like_C"/>
</dbReference>
<evidence type="ECO:0000256" key="4">
    <source>
        <dbReference type="PROSITE-ProRule" id="PRU00335"/>
    </source>
</evidence>
<dbReference type="InterPro" id="IPR023772">
    <property type="entry name" value="DNA-bd_HTH_TetR-type_CS"/>
</dbReference>
<dbReference type="InterPro" id="IPR009057">
    <property type="entry name" value="Homeodomain-like_sf"/>
</dbReference>
<dbReference type="PANTHER" id="PTHR30055">
    <property type="entry name" value="HTH-TYPE TRANSCRIPTIONAL REGULATOR RUTR"/>
    <property type="match status" value="1"/>
</dbReference>
<dbReference type="SUPFAM" id="SSF48498">
    <property type="entry name" value="Tetracyclin repressor-like, C-terminal domain"/>
    <property type="match status" value="1"/>
</dbReference>
<dbReference type="PROSITE" id="PS01081">
    <property type="entry name" value="HTH_TETR_1"/>
    <property type="match status" value="1"/>
</dbReference>
<dbReference type="PANTHER" id="PTHR30055:SF209">
    <property type="entry name" value="POSSIBLE TRANSCRIPTIONAL REGULATORY PROTEIN (PROBABLY TETR-FAMILY)"/>
    <property type="match status" value="1"/>
</dbReference>
<dbReference type="InterPro" id="IPR036271">
    <property type="entry name" value="Tet_transcr_reg_TetR-rel_C_sf"/>
</dbReference>
<sequence>MSPRSRDPDLRSTAVRVAARVLAEEGPVALTARRVAREVGASTTAVYTYFGGMEELRREVRRVGFAQLDDRAVALGVTDDPVADLAALTEVYFGFGLDEPHLYRALFVDRPADGDDEGKGAFDRLVAEIGRCVDTGRFGAGAAGLGPVWAAQLWSMRHGMVSLCHSGALGGEQARFVLADMLVRLATGYGDDPRRAERSIARGLRRAGSGG</sequence>
<dbReference type="Proteomes" id="UP001165283">
    <property type="component" value="Unassembled WGS sequence"/>
</dbReference>
<evidence type="ECO:0000256" key="2">
    <source>
        <dbReference type="ARBA" id="ARBA00023125"/>
    </source>
</evidence>
<dbReference type="Pfam" id="PF00440">
    <property type="entry name" value="TetR_N"/>
    <property type="match status" value="1"/>
</dbReference>
<dbReference type="Gene3D" id="1.10.357.10">
    <property type="entry name" value="Tetracycline Repressor, domain 2"/>
    <property type="match status" value="1"/>
</dbReference>
<keyword evidence="7" id="KW-1185">Reference proteome</keyword>
<keyword evidence="2 4" id="KW-0238">DNA-binding</keyword>
<feature type="DNA-binding region" description="H-T-H motif" evidence="4">
    <location>
        <begin position="31"/>
        <end position="50"/>
    </location>
</feature>
<evidence type="ECO:0000256" key="1">
    <source>
        <dbReference type="ARBA" id="ARBA00023015"/>
    </source>
</evidence>